<dbReference type="Proteomes" id="UP001202717">
    <property type="component" value="Chromosome"/>
</dbReference>
<organism evidence="2 3">
    <name type="scientific">Psychroserpens ponticola</name>
    <dbReference type="NCBI Taxonomy" id="2932268"/>
    <lineage>
        <taxon>Bacteria</taxon>
        <taxon>Pseudomonadati</taxon>
        <taxon>Bacteroidota</taxon>
        <taxon>Flavobacteriia</taxon>
        <taxon>Flavobacteriales</taxon>
        <taxon>Flavobacteriaceae</taxon>
        <taxon>Psychroserpens</taxon>
    </lineage>
</organism>
<dbReference type="InterPro" id="IPR022134">
    <property type="entry name" value="DUF3667"/>
</dbReference>
<dbReference type="Pfam" id="PF12412">
    <property type="entry name" value="DUF3667"/>
    <property type="match status" value="1"/>
</dbReference>
<name>A0ABY7RZD4_9FLAO</name>
<evidence type="ECO:0000313" key="3">
    <source>
        <dbReference type="Proteomes" id="UP001202717"/>
    </source>
</evidence>
<dbReference type="EMBL" id="CP116221">
    <property type="protein sequence ID" value="WCO02442.1"/>
    <property type="molecule type" value="Genomic_DNA"/>
</dbReference>
<dbReference type="RefSeq" id="WP_249995211.1">
    <property type="nucleotide sequence ID" value="NZ_CP116221.1"/>
</dbReference>
<reference evidence="2 3" key="1">
    <citation type="submission" date="2023-01" db="EMBL/GenBank/DDBJ databases">
        <title>Psychroserpens ponticola sp. nov., isolated from seawater.</title>
        <authorList>
            <person name="Kristyanto S."/>
            <person name="Jung J."/>
            <person name="Kim J.M."/>
            <person name="Jeon C.O."/>
        </authorList>
    </citation>
    <scope>NUCLEOTIDE SEQUENCE [LARGE SCALE GENOMIC DNA]</scope>
    <source>
        <strain evidence="2 3">MSW6</strain>
    </source>
</reference>
<evidence type="ECO:0000256" key="1">
    <source>
        <dbReference type="SAM" id="Phobius"/>
    </source>
</evidence>
<protein>
    <submittedName>
        <fullName evidence="2">DUF3667 domain-containing protein</fullName>
    </submittedName>
</protein>
<accession>A0ABY7RZD4</accession>
<sequence>MNCKNCNTSLSKLINYCPLCGAKIVKKRLTFKNLSVDITEQFLNIDNKFLKTFLHLFTKPELVIDGFISGTRKKYINVIQYFAVALTLVGVQVFLMNNFFLDAMELDNEFLKKALENQSNQENNPFSSFSFEDSNNYQSIIYILSVPISTISTWIAYYVIGIRHYNFTEHLVINLYYSAQIIIVSAVLSILFLCFGLDYLLISGVISVLTFGYFFFVFKRVFNSSFWDSVLHFILIMVAYFIIFITILLIVIAIVAVYAILNKDQLVHTV</sequence>
<feature type="transmembrane region" description="Helical" evidence="1">
    <location>
        <begin position="172"/>
        <end position="193"/>
    </location>
</feature>
<evidence type="ECO:0000313" key="2">
    <source>
        <dbReference type="EMBL" id="WCO02442.1"/>
    </source>
</evidence>
<proteinExistence type="predicted"/>
<feature type="transmembrane region" description="Helical" evidence="1">
    <location>
        <begin position="140"/>
        <end position="160"/>
    </location>
</feature>
<keyword evidence="1" id="KW-0472">Membrane</keyword>
<feature type="transmembrane region" description="Helical" evidence="1">
    <location>
        <begin position="78"/>
        <end position="101"/>
    </location>
</feature>
<feature type="transmembrane region" description="Helical" evidence="1">
    <location>
        <begin position="199"/>
        <end position="218"/>
    </location>
</feature>
<keyword evidence="1" id="KW-0812">Transmembrane</keyword>
<gene>
    <name evidence="2" type="ORF">MUN68_002865</name>
</gene>
<keyword evidence="3" id="KW-1185">Reference proteome</keyword>
<feature type="transmembrane region" description="Helical" evidence="1">
    <location>
        <begin position="230"/>
        <end position="261"/>
    </location>
</feature>
<keyword evidence="1" id="KW-1133">Transmembrane helix</keyword>